<accession>X1D9T5</accession>
<reference evidence="2" key="1">
    <citation type="journal article" date="2014" name="Front. Microbiol.">
        <title>High frequency of phylogenetically diverse reductive dehalogenase-homologous genes in deep subseafloor sedimentary metagenomes.</title>
        <authorList>
            <person name="Kawai M."/>
            <person name="Futagami T."/>
            <person name="Toyoda A."/>
            <person name="Takaki Y."/>
            <person name="Nishi S."/>
            <person name="Hori S."/>
            <person name="Arai W."/>
            <person name="Tsubouchi T."/>
            <person name="Morono Y."/>
            <person name="Uchiyama I."/>
            <person name="Ito T."/>
            <person name="Fujiyama A."/>
            <person name="Inagaki F."/>
            <person name="Takami H."/>
        </authorList>
    </citation>
    <scope>NUCLEOTIDE SEQUENCE</scope>
    <source>
        <strain evidence="2">Expedition CK06-06</strain>
    </source>
</reference>
<protein>
    <submittedName>
        <fullName evidence="2">Uncharacterized protein</fullName>
    </submittedName>
</protein>
<sequence length="49" mass="5757">MIYFFYFIIFTKVMTILLYESGVNSTEKENNSGMENHTDKESNTDVKNI</sequence>
<evidence type="ECO:0000256" key="1">
    <source>
        <dbReference type="SAM" id="MobiDB-lite"/>
    </source>
</evidence>
<comment type="caution">
    <text evidence="2">The sequence shown here is derived from an EMBL/GenBank/DDBJ whole genome shotgun (WGS) entry which is preliminary data.</text>
</comment>
<organism evidence="2">
    <name type="scientific">marine sediment metagenome</name>
    <dbReference type="NCBI Taxonomy" id="412755"/>
    <lineage>
        <taxon>unclassified sequences</taxon>
        <taxon>metagenomes</taxon>
        <taxon>ecological metagenomes</taxon>
    </lineage>
</organism>
<proteinExistence type="predicted"/>
<feature type="region of interest" description="Disordered" evidence="1">
    <location>
        <begin position="26"/>
        <end position="49"/>
    </location>
</feature>
<dbReference type="AlphaFoldDB" id="X1D9T5"/>
<dbReference type="EMBL" id="BART01033054">
    <property type="protein sequence ID" value="GAH16982.1"/>
    <property type="molecule type" value="Genomic_DNA"/>
</dbReference>
<evidence type="ECO:0000313" key="2">
    <source>
        <dbReference type="EMBL" id="GAH16982.1"/>
    </source>
</evidence>
<name>X1D9T5_9ZZZZ</name>
<gene>
    <name evidence="2" type="ORF">S01H4_56933</name>
</gene>